<dbReference type="PANTHER" id="PTHR36451">
    <property type="entry name" value="PAPS-DEPENDENT SULFOTRANSFERASE STF3"/>
    <property type="match status" value="1"/>
</dbReference>
<organism evidence="1 2">
    <name type="scientific">Sinobacterium norvegicum</name>
    <dbReference type="NCBI Taxonomy" id="1641715"/>
    <lineage>
        <taxon>Bacteria</taxon>
        <taxon>Pseudomonadati</taxon>
        <taxon>Pseudomonadota</taxon>
        <taxon>Gammaproteobacteria</taxon>
        <taxon>Cellvibrionales</taxon>
        <taxon>Spongiibacteraceae</taxon>
        <taxon>Sinobacterium</taxon>
    </lineage>
</organism>
<evidence type="ECO:0000313" key="1">
    <source>
        <dbReference type="EMBL" id="CAH0991188.1"/>
    </source>
</evidence>
<dbReference type="Gene3D" id="3.40.50.300">
    <property type="entry name" value="P-loop containing nucleotide triphosphate hydrolases"/>
    <property type="match status" value="1"/>
</dbReference>
<gene>
    <name evidence="1" type="ORF">SIN8267_01290</name>
</gene>
<dbReference type="InterPro" id="IPR052736">
    <property type="entry name" value="Stf3_sulfotransferase"/>
</dbReference>
<name>A0ABM9ADB3_9GAMM</name>
<dbReference type="InterPro" id="IPR027417">
    <property type="entry name" value="P-loop_NTPase"/>
</dbReference>
<reference evidence="1" key="1">
    <citation type="submission" date="2021-12" db="EMBL/GenBank/DDBJ databases">
        <authorList>
            <person name="Rodrigo-Torres L."/>
            <person name="Arahal R. D."/>
            <person name="Lucena T."/>
        </authorList>
    </citation>
    <scope>NUCLEOTIDE SEQUENCE</scope>
    <source>
        <strain evidence="1">CECT 8267</strain>
    </source>
</reference>
<proteinExistence type="predicted"/>
<dbReference type="Pfam" id="PF13469">
    <property type="entry name" value="Sulfotransfer_3"/>
    <property type="match status" value="1"/>
</dbReference>
<dbReference type="PANTHER" id="PTHR36451:SF1">
    <property type="entry name" value="OMEGA-HYDROXY-BETA-DIHYDROMENAQUINONE-9 SULFOTRANSFERASE STF3"/>
    <property type="match status" value="1"/>
</dbReference>
<evidence type="ECO:0000313" key="2">
    <source>
        <dbReference type="Proteomes" id="UP000838100"/>
    </source>
</evidence>
<dbReference type="EMBL" id="CAKLPX010000001">
    <property type="protein sequence ID" value="CAH0991188.1"/>
    <property type="molecule type" value="Genomic_DNA"/>
</dbReference>
<comment type="caution">
    <text evidence="1">The sequence shown here is derived from an EMBL/GenBank/DDBJ whole genome shotgun (WGS) entry which is preliminary data.</text>
</comment>
<dbReference type="RefSeq" id="WP_237443846.1">
    <property type="nucleotide sequence ID" value="NZ_CAKLPX010000001.1"/>
</dbReference>
<dbReference type="Proteomes" id="UP000838100">
    <property type="component" value="Unassembled WGS sequence"/>
</dbReference>
<keyword evidence="2" id="KW-1185">Reference proteome</keyword>
<sequence length="420" mass="48521">MSNDIHIDDLAHPVYSELQQSAVDYGKTLTVELDRQSIMAEAESKTGLSDWGPSDFLPRLDLLCDEWNSDQGLSGLGRLSLRNKLLQHAISRLLIQDQFNRHPEILAVKIERPIIVAGLPRSGTTHLLNLMAADSRLRALPLWESYEPVPLPNEGLLEDGTDPRYQRCSDAWDMMKMMTPHLAAMHPMNPEHIHEELELMGPNFGSYNYEWLCHSPRWRDFYFSEDQTYQYEYMRDVLKLLTWQQRDTDLPTRWVLKCPQHLEQLPVLHKVFPDATIAITHRDPVSVIQSSVTMLGYGQRMSRKKVETTKLLDYWTERVQHLLQACANDRDKLPAAQSLDVPFHQLIKDDIGWVEQIYKKAGLEMTAQARTELGQFVDAHKGAYGKVIYDLKGQFGADPDQLRENFNFYYDAFPVKRVRG</sequence>
<evidence type="ECO:0008006" key="3">
    <source>
        <dbReference type="Google" id="ProtNLM"/>
    </source>
</evidence>
<accession>A0ABM9ADB3</accession>
<protein>
    <recommendedName>
        <fullName evidence="3">Sulfotransferase</fullName>
    </recommendedName>
</protein>
<dbReference type="SUPFAM" id="SSF52540">
    <property type="entry name" value="P-loop containing nucleoside triphosphate hydrolases"/>
    <property type="match status" value="1"/>
</dbReference>